<name>A0ABP9XNY9_9FUNG</name>
<evidence type="ECO:0000256" key="1">
    <source>
        <dbReference type="ARBA" id="ARBA00038101"/>
    </source>
</evidence>
<proteinExistence type="inferred from homology"/>
<dbReference type="EMBL" id="BAABUJ010000005">
    <property type="protein sequence ID" value="GAA5795863.1"/>
    <property type="molecule type" value="Genomic_DNA"/>
</dbReference>
<organism evidence="3 4">
    <name type="scientific">Helicostylum pulchrum</name>
    <dbReference type="NCBI Taxonomy" id="562976"/>
    <lineage>
        <taxon>Eukaryota</taxon>
        <taxon>Fungi</taxon>
        <taxon>Fungi incertae sedis</taxon>
        <taxon>Mucoromycota</taxon>
        <taxon>Mucoromycotina</taxon>
        <taxon>Mucoromycetes</taxon>
        <taxon>Mucorales</taxon>
        <taxon>Mucorineae</taxon>
        <taxon>Mucoraceae</taxon>
        <taxon>Helicostylum</taxon>
    </lineage>
</organism>
<dbReference type="PANTHER" id="PTHR11102:SF160">
    <property type="entry name" value="ERAD-ASSOCIATED E3 UBIQUITIN-PROTEIN LIGASE COMPONENT HRD3"/>
    <property type="match status" value="1"/>
</dbReference>
<evidence type="ECO:0000313" key="4">
    <source>
        <dbReference type="Proteomes" id="UP001476247"/>
    </source>
</evidence>
<dbReference type="InterPro" id="IPR011990">
    <property type="entry name" value="TPR-like_helical_dom_sf"/>
</dbReference>
<dbReference type="Proteomes" id="UP001476247">
    <property type="component" value="Unassembled WGS sequence"/>
</dbReference>
<dbReference type="InterPro" id="IPR006597">
    <property type="entry name" value="Sel1-like"/>
</dbReference>
<feature type="transmembrane region" description="Helical" evidence="2">
    <location>
        <begin position="160"/>
        <end position="180"/>
    </location>
</feature>
<dbReference type="Pfam" id="PF08238">
    <property type="entry name" value="Sel1"/>
    <property type="match status" value="4"/>
</dbReference>
<sequence length="206" mass="23744">MARSWYLKAANRGNLNAQYNIGVLYSRADVKYNLTLSWYLKAAKKGHILAQYNVGVSYEKGYGVGVDYYTSLYWYFKAAEQGYLDAKTRFVGLYGRINGVKQDYNVVREWVTKVVKGGNVGTEQDCIDSMRWFEKSLENGYEPARVYIDRVRTRKHKYRLLPMICKIGPLLPGLFFLSMIRNTELVYSSLSVISLSTTLRYSLNIS</sequence>
<evidence type="ECO:0000313" key="3">
    <source>
        <dbReference type="EMBL" id="GAA5795863.1"/>
    </source>
</evidence>
<keyword evidence="4" id="KW-1185">Reference proteome</keyword>
<keyword evidence="2" id="KW-0812">Transmembrane</keyword>
<evidence type="ECO:0008006" key="5">
    <source>
        <dbReference type="Google" id="ProtNLM"/>
    </source>
</evidence>
<evidence type="ECO:0000256" key="2">
    <source>
        <dbReference type="SAM" id="Phobius"/>
    </source>
</evidence>
<comment type="caution">
    <text evidence="3">The sequence shown here is derived from an EMBL/GenBank/DDBJ whole genome shotgun (WGS) entry which is preliminary data.</text>
</comment>
<dbReference type="SMART" id="SM00671">
    <property type="entry name" value="SEL1"/>
    <property type="match status" value="2"/>
</dbReference>
<comment type="similarity">
    <text evidence="1">Belongs to the sel-1 family.</text>
</comment>
<dbReference type="Gene3D" id="1.25.40.10">
    <property type="entry name" value="Tetratricopeptide repeat domain"/>
    <property type="match status" value="1"/>
</dbReference>
<accession>A0ABP9XNY9</accession>
<dbReference type="SUPFAM" id="SSF81901">
    <property type="entry name" value="HCP-like"/>
    <property type="match status" value="1"/>
</dbReference>
<keyword evidence="2" id="KW-0472">Membrane</keyword>
<dbReference type="PANTHER" id="PTHR11102">
    <property type="entry name" value="SEL-1-LIKE PROTEIN"/>
    <property type="match status" value="1"/>
</dbReference>
<protein>
    <recommendedName>
        <fullName evidence="5">Beta-lactamase</fullName>
    </recommendedName>
</protein>
<keyword evidence="2" id="KW-1133">Transmembrane helix</keyword>
<dbReference type="InterPro" id="IPR050767">
    <property type="entry name" value="Sel1_AlgK"/>
</dbReference>
<gene>
    <name evidence="3" type="ORF">HPULCUR_001225</name>
</gene>
<reference evidence="3 4" key="1">
    <citation type="submission" date="2024-04" db="EMBL/GenBank/DDBJ databases">
        <title>genome sequences of Mucor flavus KT1a and Helicostylum pulchrum KT1b strains isolation_sourced from the surface of a dry-aged beef.</title>
        <authorList>
            <person name="Toyotome T."/>
            <person name="Hosono M."/>
            <person name="Torimaru M."/>
            <person name="Fukuda K."/>
            <person name="Mikami N."/>
        </authorList>
    </citation>
    <scope>NUCLEOTIDE SEQUENCE [LARGE SCALE GENOMIC DNA]</scope>
    <source>
        <strain evidence="3 4">KT1b</strain>
    </source>
</reference>